<dbReference type="InterPro" id="IPR008965">
    <property type="entry name" value="CBM2/CBM3_carb-bd_dom_sf"/>
</dbReference>
<dbReference type="SMART" id="SM00060">
    <property type="entry name" value="FN3"/>
    <property type="match status" value="1"/>
</dbReference>
<dbReference type="InterPro" id="IPR013780">
    <property type="entry name" value="Glyco_hydro_b"/>
</dbReference>
<dbReference type="SUPFAM" id="SSF49265">
    <property type="entry name" value="Fibronectin type III"/>
    <property type="match status" value="1"/>
</dbReference>
<evidence type="ECO:0000256" key="4">
    <source>
        <dbReference type="SAM" id="SignalP"/>
    </source>
</evidence>
<protein>
    <submittedName>
        <fullName evidence="7">Alpha-L-arabinofuranosidase</fullName>
    </submittedName>
</protein>
<dbReference type="Gene3D" id="2.60.40.1180">
    <property type="entry name" value="Golgi alpha-mannosidase II"/>
    <property type="match status" value="1"/>
</dbReference>
<evidence type="ECO:0000259" key="6">
    <source>
        <dbReference type="PROSITE" id="PS51173"/>
    </source>
</evidence>
<dbReference type="Pfam" id="PF00041">
    <property type="entry name" value="fn3"/>
    <property type="match status" value="1"/>
</dbReference>
<keyword evidence="8" id="KW-1185">Reference proteome</keyword>
<evidence type="ECO:0000256" key="3">
    <source>
        <dbReference type="ARBA" id="ARBA00023326"/>
    </source>
</evidence>
<dbReference type="EMBL" id="JAAATY010000044">
    <property type="protein sequence ID" value="NRN70806.1"/>
    <property type="molecule type" value="Genomic_DNA"/>
</dbReference>
<dbReference type="SMART" id="SM00637">
    <property type="entry name" value="CBD_II"/>
    <property type="match status" value="1"/>
</dbReference>
<dbReference type="SUPFAM" id="SSF49384">
    <property type="entry name" value="Carbohydrate-binding domain"/>
    <property type="match status" value="1"/>
</dbReference>
<dbReference type="PROSITE" id="PS51173">
    <property type="entry name" value="CBM2"/>
    <property type="match status" value="1"/>
</dbReference>
<keyword evidence="2" id="KW-0326">Glycosidase</keyword>
<gene>
    <name evidence="7" type="ORF">GC106_80790</name>
</gene>
<feature type="domain" description="Fibronectin type-III" evidence="5">
    <location>
        <begin position="476"/>
        <end position="562"/>
    </location>
</feature>
<dbReference type="CDD" id="cd00063">
    <property type="entry name" value="FN3"/>
    <property type="match status" value="1"/>
</dbReference>
<keyword evidence="4" id="KW-0732">Signal</keyword>
<comment type="caution">
    <text evidence="7">The sequence shown here is derived from an EMBL/GenBank/DDBJ whole genome shotgun (WGS) entry which is preliminary data.</text>
</comment>
<accession>A0ABX2FHD5</accession>
<evidence type="ECO:0000313" key="8">
    <source>
        <dbReference type="Proteomes" id="UP000763557"/>
    </source>
</evidence>
<keyword evidence="1" id="KW-0119">Carbohydrate metabolism</keyword>
<dbReference type="SUPFAM" id="SSF51011">
    <property type="entry name" value="Glycosyl hydrolase domain"/>
    <property type="match status" value="1"/>
</dbReference>
<dbReference type="InterPro" id="IPR003961">
    <property type="entry name" value="FN3_dom"/>
</dbReference>
<reference evidence="7 8" key="1">
    <citation type="submission" date="2020-01" db="EMBL/GenBank/DDBJ databases">
        <title>Kibdelosporangium persica a novel Actinomycetes from a hot desert in Iran.</title>
        <authorList>
            <person name="Safaei N."/>
            <person name="Zaburannyi N."/>
            <person name="Mueller R."/>
            <person name="Wink J."/>
        </authorList>
    </citation>
    <scope>NUCLEOTIDE SEQUENCE [LARGE SCALE GENOMIC DNA]</scope>
    <source>
        <strain evidence="7 8">4NS15</strain>
    </source>
</reference>
<name>A0ABX2FHD5_9PSEU</name>
<feature type="chain" id="PRO_5045067665" evidence="4">
    <location>
        <begin position="27"/>
        <end position="668"/>
    </location>
</feature>
<proteinExistence type="predicted"/>
<sequence length="668" mass="70436">MRSRHVVLAALLAAQALLATSSPAQADPAATVTVNTRAGLETVHEAAIGVNHAIWDGQLGSDAVSDLLKDAGVRAMRYPGGSYSDIYHWRDHTAPGGYVAPNTDFDTFMRGVRRAGGQPIVTANYGTGTAEEAAGWVRYANIEKGYGVKYWEIGNENYGNGHYGASWEADHHPDKSPAYYANLVRDYATAMKAVDPTIKIGAVLTTPGDWPDGITAAGDAGSWNEVVLSIAGPVVDFGVIHWYPSGDTAAQVLTRTDRVAHQIALVREQSRRLAGKDLGIALTEVNTSYGRNTQPGALFAADAYATMLGQGVFTVDWWNVHNGIGQVRQIAGHTDYDDFGLLSSGACTADGTVCQPALNTPFAPYHAISMLSRFARPGDQLVTAATNDPLIRSHAARRPDGGMAVMLINQDPDAARTVNLKLLGYTAAATATVLTFANGDSGIATTTGSSSTATLPPYSITTLVLKPATSTALPATPARPVAGSVSDHTATLSLPAPPAGVKHEIHRVNGANTDQWGETTATTFTASNLSPGTTYTVNIVARDNAGRSSWSSPPLTFTTGTPTTSSCAVTYRETSNWGNGFVADLDITNTGTTPVTNWTLTYAWPTTWQQVANGWNATWSQTGQQVSVADTTTLAPGASATVGFVGNYQGPNVRPLRYSLNGTLCTTR</sequence>
<dbReference type="Gene3D" id="3.20.20.80">
    <property type="entry name" value="Glycosidases"/>
    <property type="match status" value="1"/>
</dbReference>
<feature type="domain" description="CBM2" evidence="6">
    <location>
        <begin position="560"/>
        <end position="668"/>
    </location>
</feature>
<evidence type="ECO:0000256" key="1">
    <source>
        <dbReference type="ARBA" id="ARBA00023277"/>
    </source>
</evidence>
<dbReference type="Gene3D" id="2.60.40.290">
    <property type="match status" value="1"/>
</dbReference>
<dbReference type="PROSITE" id="PS50853">
    <property type="entry name" value="FN3"/>
    <property type="match status" value="1"/>
</dbReference>
<dbReference type="InterPro" id="IPR013783">
    <property type="entry name" value="Ig-like_fold"/>
</dbReference>
<evidence type="ECO:0000256" key="2">
    <source>
        <dbReference type="ARBA" id="ARBA00023295"/>
    </source>
</evidence>
<evidence type="ECO:0000313" key="7">
    <source>
        <dbReference type="EMBL" id="NRN70806.1"/>
    </source>
</evidence>
<dbReference type="Gene3D" id="2.60.40.10">
    <property type="entry name" value="Immunoglobulins"/>
    <property type="match status" value="1"/>
</dbReference>
<dbReference type="RefSeq" id="WP_173141944.1">
    <property type="nucleotide sequence ID" value="NZ_CBCSGW010000062.1"/>
</dbReference>
<dbReference type="PANTHER" id="PTHR43576:SF2">
    <property type="entry name" value="INTRACELLULAR EXO-ALPHA-L-ARABINOFURANOSIDASE 2"/>
    <property type="match status" value="1"/>
</dbReference>
<dbReference type="InterPro" id="IPR017853">
    <property type="entry name" value="GH"/>
</dbReference>
<dbReference type="InterPro" id="IPR036116">
    <property type="entry name" value="FN3_sf"/>
</dbReference>
<dbReference type="InterPro" id="IPR001919">
    <property type="entry name" value="CBD2"/>
</dbReference>
<keyword evidence="2" id="KW-0378">Hydrolase</keyword>
<evidence type="ECO:0000259" key="5">
    <source>
        <dbReference type="PROSITE" id="PS50853"/>
    </source>
</evidence>
<feature type="signal peptide" evidence="4">
    <location>
        <begin position="1"/>
        <end position="26"/>
    </location>
</feature>
<keyword evidence="3" id="KW-0624">Polysaccharide degradation</keyword>
<dbReference type="Proteomes" id="UP000763557">
    <property type="component" value="Unassembled WGS sequence"/>
</dbReference>
<dbReference type="PANTHER" id="PTHR43576">
    <property type="entry name" value="ALPHA-L-ARABINOFURANOSIDASE C-RELATED"/>
    <property type="match status" value="1"/>
</dbReference>
<dbReference type="InterPro" id="IPR012291">
    <property type="entry name" value="CBM2_carb-bd_dom_sf"/>
</dbReference>
<dbReference type="Pfam" id="PF00553">
    <property type="entry name" value="CBM_2"/>
    <property type="match status" value="1"/>
</dbReference>
<dbReference type="SUPFAM" id="SSF51445">
    <property type="entry name" value="(Trans)glycosidases"/>
    <property type="match status" value="1"/>
</dbReference>
<organism evidence="7 8">
    <name type="scientific">Kibdelosporangium persicum</name>
    <dbReference type="NCBI Taxonomy" id="2698649"/>
    <lineage>
        <taxon>Bacteria</taxon>
        <taxon>Bacillati</taxon>
        <taxon>Actinomycetota</taxon>
        <taxon>Actinomycetes</taxon>
        <taxon>Pseudonocardiales</taxon>
        <taxon>Pseudonocardiaceae</taxon>
        <taxon>Kibdelosporangium</taxon>
    </lineage>
</organism>